<evidence type="ECO:0000313" key="2">
    <source>
        <dbReference type="Proteomes" id="UP001346149"/>
    </source>
</evidence>
<proteinExistence type="predicted"/>
<keyword evidence="2" id="KW-1185">Reference proteome</keyword>
<dbReference type="AlphaFoldDB" id="A0AAN7R5A8"/>
<dbReference type="EMBL" id="JAXQNO010000010">
    <property type="protein sequence ID" value="KAK4790397.1"/>
    <property type="molecule type" value="Genomic_DNA"/>
</dbReference>
<organism evidence="1 2">
    <name type="scientific">Trapa natans</name>
    <name type="common">Water chestnut</name>
    <dbReference type="NCBI Taxonomy" id="22666"/>
    <lineage>
        <taxon>Eukaryota</taxon>
        <taxon>Viridiplantae</taxon>
        <taxon>Streptophyta</taxon>
        <taxon>Embryophyta</taxon>
        <taxon>Tracheophyta</taxon>
        <taxon>Spermatophyta</taxon>
        <taxon>Magnoliopsida</taxon>
        <taxon>eudicotyledons</taxon>
        <taxon>Gunneridae</taxon>
        <taxon>Pentapetalae</taxon>
        <taxon>rosids</taxon>
        <taxon>malvids</taxon>
        <taxon>Myrtales</taxon>
        <taxon>Lythraceae</taxon>
        <taxon>Trapa</taxon>
    </lineage>
</organism>
<comment type="caution">
    <text evidence="1">The sequence shown here is derived from an EMBL/GenBank/DDBJ whole genome shotgun (WGS) entry which is preliminary data.</text>
</comment>
<dbReference type="Proteomes" id="UP001346149">
    <property type="component" value="Unassembled WGS sequence"/>
</dbReference>
<protein>
    <submittedName>
        <fullName evidence="1">Uncharacterized protein</fullName>
    </submittedName>
</protein>
<evidence type="ECO:0000313" key="1">
    <source>
        <dbReference type="EMBL" id="KAK4790397.1"/>
    </source>
</evidence>
<gene>
    <name evidence="1" type="ORF">SAY86_017701</name>
</gene>
<sequence length="58" mass="6326">MAFHGLRETGPCPISEGVHEILFGYAKKKSLPAKQASIWACEKDSHQHGTEFISPSDG</sequence>
<reference evidence="1 2" key="1">
    <citation type="journal article" date="2023" name="Hortic Res">
        <title>Pangenome of water caltrop reveals structural variations and asymmetric subgenome divergence after allopolyploidization.</title>
        <authorList>
            <person name="Zhang X."/>
            <person name="Chen Y."/>
            <person name="Wang L."/>
            <person name="Yuan Y."/>
            <person name="Fang M."/>
            <person name="Shi L."/>
            <person name="Lu R."/>
            <person name="Comes H.P."/>
            <person name="Ma Y."/>
            <person name="Chen Y."/>
            <person name="Huang G."/>
            <person name="Zhou Y."/>
            <person name="Zheng Z."/>
            <person name="Qiu Y."/>
        </authorList>
    </citation>
    <scope>NUCLEOTIDE SEQUENCE [LARGE SCALE GENOMIC DNA]</scope>
    <source>
        <strain evidence="1">F231</strain>
    </source>
</reference>
<name>A0AAN7R5A8_TRANT</name>
<accession>A0AAN7R5A8</accession>